<gene>
    <name evidence="2" type="ORF">FHS68_004645</name>
</gene>
<dbReference type="RefSeq" id="WP_208408404.1">
    <property type="nucleotide sequence ID" value="NZ_JAASQJ010000005.1"/>
</dbReference>
<name>A0ABX0UR61_9BACT</name>
<reference evidence="2 3" key="1">
    <citation type="submission" date="2020-03" db="EMBL/GenBank/DDBJ databases">
        <title>Genomic Encyclopedia of Type Strains, Phase IV (KMG-IV): sequencing the most valuable type-strain genomes for metagenomic binning, comparative biology and taxonomic classification.</title>
        <authorList>
            <person name="Goeker M."/>
        </authorList>
    </citation>
    <scope>NUCLEOTIDE SEQUENCE [LARGE SCALE GENOMIC DNA]</scope>
    <source>
        <strain evidence="2 3">DSM 102865</strain>
    </source>
</reference>
<dbReference type="EMBL" id="JAASQJ010000005">
    <property type="protein sequence ID" value="NIJ55456.1"/>
    <property type="molecule type" value="Genomic_DNA"/>
</dbReference>
<dbReference type="SUPFAM" id="SSF52833">
    <property type="entry name" value="Thioredoxin-like"/>
    <property type="match status" value="1"/>
</dbReference>
<keyword evidence="3" id="KW-1185">Reference proteome</keyword>
<dbReference type="InterPro" id="IPR036249">
    <property type="entry name" value="Thioredoxin-like_sf"/>
</dbReference>
<dbReference type="Proteomes" id="UP001179181">
    <property type="component" value="Unassembled WGS sequence"/>
</dbReference>
<dbReference type="Gene3D" id="3.40.30.10">
    <property type="entry name" value="Glutaredoxin"/>
    <property type="match status" value="1"/>
</dbReference>
<evidence type="ECO:0000313" key="3">
    <source>
        <dbReference type="Proteomes" id="UP001179181"/>
    </source>
</evidence>
<dbReference type="Pfam" id="PF20029">
    <property type="entry name" value="DUF6436"/>
    <property type="match status" value="1"/>
</dbReference>
<comment type="caution">
    <text evidence="2">The sequence shown here is derived from an EMBL/GenBank/DDBJ whole genome shotgun (WGS) entry which is preliminary data.</text>
</comment>
<accession>A0ABX0UR61</accession>
<sequence length="199" mass="22339">MIRMGLVIAWLTMLLSSVGVLFWYNDWKYRLPTPVPANYVNVPPGTKIDLGKMIQSTGDKPVFLHFYNPECPCSRFNKSHFQSLVRSYGNSVHFVVVVLSDKAYSADEIQDKLGLKIPVVFDESIATRCGVYSTPQAALIDKDQKLYYRGNYNASRYCTEEKTAYAKIALNGLLKSQSLPTLTAQALKSYGCTMPVCKN</sequence>
<dbReference type="PROSITE" id="PS51352">
    <property type="entry name" value="THIOREDOXIN_2"/>
    <property type="match status" value="1"/>
</dbReference>
<organism evidence="2 3">
    <name type="scientific">Dyadobacter arcticus</name>
    <dbReference type="NCBI Taxonomy" id="1078754"/>
    <lineage>
        <taxon>Bacteria</taxon>
        <taxon>Pseudomonadati</taxon>
        <taxon>Bacteroidota</taxon>
        <taxon>Cytophagia</taxon>
        <taxon>Cytophagales</taxon>
        <taxon>Spirosomataceae</taxon>
        <taxon>Dyadobacter</taxon>
    </lineage>
</organism>
<dbReference type="InterPro" id="IPR045494">
    <property type="entry name" value="DUF6436"/>
</dbReference>
<evidence type="ECO:0000313" key="2">
    <source>
        <dbReference type="EMBL" id="NIJ55456.1"/>
    </source>
</evidence>
<evidence type="ECO:0000259" key="1">
    <source>
        <dbReference type="PROSITE" id="PS51352"/>
    </source>
</evidence>
<protein>
    <recommendedName>
        <fullName evidence="1">Thioredoxin domain-containing protein</fullName>
    </recommendedName>
</protein>
<dbReference type="InterPro" id="IPR013766">
    <property type="entry name" value="Thioredoxin_domain"/>
</dbReference>
<feature type="domain" description="Thioredoxin" evidence="1">
    <location>
        <begin position="29"/>
        <end position="175"/>
    </location>
</feature>
<proteinExistence type="predicted"/>